<evidence type="ECO:0000313" key="3">
    <source>
        <dbReference type="Proteomes" id="UP000808349"/>
    </source>
</evidence>
<gene>
    <name evidence="2" type="ORF">IPO85_10140</name>
</gene>
<comment type="caution">
    <text evidence="2">The sequence shown here is derived from an EMBL/GenBank/DDBJ whole genome shotgun (WGS) entry which is preliminary data.</text>
</comment>
<dbReference type="Proteomes" id="UP000808349">
    <property type="component" value="Unassembled WGS sequence"/>
</dbReference>
<evidence type="ECO:0000259" key="1">
    <source>
        <dbReference type="Pfam" id="PF20033"/>
    </source>
</evidence>
<proteinExistence type="predicted"/>
<dbReference type="AlphaFoldDB" id="A0A9D7S9G5"/>
<reference evidence="2 3" key="1">
    <citation type="submission" date="2020-10" db="EMBL/GenBank/DDBJ databases">
        <title>Connecting structure to function with the recovery of over 1000 high-quality activated sludge metagenome-assembled genomes encoding full-length rRNA genes using long-read sequencing.</title>
        <authorList>
            <person name="Singleton C.M."/>
            <person name="Petriglieri F."/>
            <person name="Kristensen J.M."/>
            <person name="Kirkegaard R.H."/>
            <person name="Michaelsen T.Y."/>
            <person name="Andersen M.H."/>
            <person name="Karst S.M."/>
            <person name="Dueholm M.S."/>
            <person name="Nielsen P.H."/>
            <person name="Albertsen M."/>
        </authorList>
    </citation>
    <scope>NUCLEOTIDE SEQUENCE [LARGE SCALE GENOMIC DNA]</scope>
    <source>
        <strain evidence="2">Ribe_18-Q3-R11-54_BAT3C.373</strain>
    </source>
</reference>
<evidence type="ECO:0000313" key="2">
    <source>
        <dbReference type="EMBL" id="MBK9717856.1"/>
    </source>
</evidence>
<accession>A0A9D7S9G5</accession>
<dbReference type="EMBL" id="JADKFW010000005">
    <property type="protein sequence ID" value="MBK9717856.1"/>
    <property type="molecule type" value="Genomic_DNA"/>
</dbReference>
<feature type="domain" description="DUF6438" evidence="1">
    <location>
        <begin position="59"/>
        <end position="172"/>
    </location>
</feature>
<name>A0A9D7S9G5_9BACT</name>
<dbReference type="InterPro" id="IPR045497">
    <property type="entry name" value="DUF6438"/>
</dbReference>
<organism evidence="2 3">
    <name type="scientific">Candidatus Defluviibacterium haderslevense</name>
    <dbReference type="NCBI Taxonomy" id="2981993"/>
    <lineage>
        <taxon>Bacteria</taxon>
        <taxon>Pseudomonadati</taxon>
        <taxon>Bacteroidota</taxon>
        <taxon>Saprospiria</taxon>
        <taxon>Saprospirales</taxon>
        <taxon>Saprospiraceae</taxon>
        <taxon>Candidatus Defluviibacterium</taxon>
    </lineage>
</organism>
<protein>
    <recommendedName>
        <fullName evidence="1">DUF6438 domain-containing protein</fullName>
    </recommendedName>
</protein>
<dbReference type="Pfam" id="PF20033">
    <property type="entry name" value="DUF6438"/>
    <property type="match status" value="1"/>
</dbReference>
<sequence length="184" mass="21287">MKNIIFILISCSFFVFCNNKTKVIKSTNDSEVIEKAKPLPRFLTSLTINDTLSMNTDTLLYYQRAPCFGFCPSFVYTVLTNGIVIYKGYNNIEPLGTWYSLISESWWSETMSAANQIDFFNLSDHYPIDIKENIPDLPNTNILIKEYGKRKFISDNHHSPAELKNFEIAIDKKLKDLKLTDFKQ</sequence>